<dbReference type="EMBL" id="BX294156">
    <property type="protein sequence ID" value="CAD77988.1"/>
    <property type="molecule type" value="Genomic_DNA"/>
</dbReference>
<keyword evidence="3" id="KW-0472">Membrane</keyword>
<dbReference type="KEGG" id="rba:RB13184"/>
<keyword evidence="3" id="KW-0812">Transmembrane</keyword>
<feature type="domain" description="Thioredoxin" evidence="4">
    <location>
        <begin position="64"/>
        <end position="191"/>
    </location>
</feature>
<organism evidence="5 6">
    <name type="scientific">Rhodopirellula baltica (strain DSM 10527 / NCIMB 13988 / SH1)</name>
    <dbReference type="NCBI Taxonomy" id="243090"/>
    <lineage>
        <taxon>Bacteria</taxon>
        <taxon>Pseudomonadati</taxon>
        <taxon>Planctomycetota</taxon>
        <taxon>Planctomycetia</taxon>
        <taxon>Pirellulales</taxon>
        <taxon>Pirellulaceae</taxon>
        <taxon>Rhodopirellula</taxon>
    </lineage>
</organism>
<dbReference type="OrthoDB" id="267639at2"/>
<sequence>MKIGVGQRGEMAGVRLRTYPTVNREPHMKDQDSELPSDETMDPSPTRKPRFHFWRCFWLTFLVVSLGYAWHCFYVPANEIAWAKDYASAKRQAAKADKPILLSFTANWCVPCRVMKRQVWADPQVMQLVNAEFVPVAIDVGDPKNAEVMDAYNIQGPPVTIVCNSQGQALDWRAGGISQPVILELLDSSHSLSGGFEATQHVADSGP</sequence>
<evidence type="ECO:0000256" key="2">
    <source>
        <dbReference type="SAM" id="MobiDB-lite"/>
    </source>
</evidence>
<dbReference type="PROSITE" id="PS00194">
    <property type="entry name" value="THIOREDOXIN_1"/>
    <property type="match status" value="1"/>
</dbReference>
<dbReference type="PROSITE" id="PS51352">
    <property type="entry name" value="THIOREDOXIN_2"/>
    <property type="match status" value="1"/>
</dbReference>
<dbReference type="HOGENOM" id="CLU_1325481_0_0_0"/>
<dbReference type="InterPro" id="IPR036249">
    <property type="entry name" value="Thioredoxin-like_sf"/>
</dbReference>
<dbReference type="Gene3D" id="3.40.30.10">
    <property type="entry name" value="Glutaredoxin"/>
    <property type="match status" value="1"/>
</dbReference>
<dbReference type="InterPro" id="IPR017937">
    <property type="entry name" value="Thioredoxin_CS"/>
</dbReference>
<dbReference type="InParanoid" id="Q7UHI2"/>
<keyword evidence="1" id="KW-0676">Redox-active center</keyword>
<feature type="transmembrane region" description="Helical" evidence="3">
    <location>
        <begin position="51"/>
        <end position="70"/>
    </location>
</feature>
<protein>
    <submittedName>
        <fullName evidence="5">Probable thiol:disulfide interchange protein</fullName>
        <ecNumber evidence="5">5.3.4.1</ecNumber>
    </submittedName>
</protein>
<reference evidence="5 6" key="1">
    <citation type="journal article" date="2003" name="Proc. Natl. Acad. Sci. U.S.A.">
        <title>Complete genome sequence of the marine planctomycete Pirellula sp. strain 1.</title>
        <authorList>
            <person name="Gloeckner F.O."/>
            <person name="Kube M."/>
            <person name="Bauer M."/>
            <person name="Teeling H."/>
            <person name="Lombardot T."/>
            <person name="Ludwig W."/>
            <person name="Gade D."/>
            <person name="Beck A."/>
            <person name="Borzym K."/>
            <person name="Heitmann K."/>
            <person name="Rabus R."/>
            <person name="Schlesner H."/>
            <person name="Amann R."/>
            <person name="Reinhardt R."/>
        </authorList>
    </citation>
    <scope>NUCLEOTIDE SEQUENCE [LARGE SCALE GENOMIC DNA]</scope>
    <source>
        <strain evidence="6">DSM 10527 / NCIMB 13988 / SH1</strain>
    </source>
</reference>
<keyword evidence="3" id="KW-1133">Transmembrane helix</keyword>
<gene>
    <name evidence="5" type="primary">dsbD</name>
    <name evidence="5" type="ordered locus">RB13184</name>
</gene>
<evidence type="ECO:0000313" key="6">
    <source>
        <dbReference type="Proteomes" id="UP000001025"/>
    </source>
</evidence>
<evidence type="ECO:0000313" key="5">
    <source>
        <dbReference type="EMBL" id="CAD77988.1"/>
    </source>
</evidence>
<keyword evidence="6" id="KW-1185">Reference proteome</keyword>
<evidence type="ECO:0000259" key="4">
    <source>
        <dbReference type="PROSITE" id="PS51352"/>
    </source>
</evidence>
<dbReference type="STRING" id="243090.RB13184"/>
<keyword evidence="5" id="KW-0413">Isomerase</keyword>
<dbReference type="GO" id="GO:0003756">
    <property type="term" value="F:protein disulfide isomerase activity"/>
    <property type="evidence" value="ECO:0007669"/>
    <property type="project" value="UniProtKB-EC"/>
</dbReference>
<proteinExistence type="predicted"/>
<dbReference type="SUPFAM" id="SSF52833">
    <property type="entry name" value="Thioredoxin-like"/>
    <property type="match status" value="1"/>
</dbReference>
<dbReference type="Proteomes" id="UP000001025">
    <property type="component" value="Chromosome"/>
</dbReference>
<accession>Q7UHI2</accession>
<dbReference type="eggNOG" id="COG4232">
    <property type="taxonomic scope" value="Bacteria"/>
</dbReference>
<dbReference type="PANTHER" id="PTHR32234:SF0">
    <property type="entry name" value="THIOL:DISULFIDE INTERCHANGE PROTEIN DSBD"/>
    <property type="match status" value="1"/>
</dbReference>
<dbReference type="EnsemblBacteria" id="CAD77988">
    <property type="protein sequence ID" value="CAD77988"/>
    <property type="gene ID" value="RB13184"/>
</dbReference>
<dbReference type="PATRIC" id="fig|243090.15.peg.6388"/>
<dbReference type="AlphaFoldDB" id="Q7UHI2"/>
<evidence type="ECO:0000256" key="1">
    <source>
        <dbReference type="ARBA" id="ARBA00023284"/>
    </source>
</evidence>
<feature type="region of interest" description="Disordered" evidence="2">
    <location>
        <begin position="23"/>
        <end position="45"/>
    </location>
</feature>
<name>Q7UHI2_RHOBA</name>
<dbReference type="Pfam" id="PF13899">
    <property type="entry name" value="Thioredoxin_7"/>
    <property type="match status" value="1"/>
</dbReference>
<dbReference type="InterPro" id="IPR013766">
    <property type="entry name" value="Thioredoxin_domain"/>
</dbReference>
<evidence type="ECO:0000256" key="3">
    <source>
        <dbReference type="SAM" id="Phobius"/>
    </source>
</evidence>
<dbReference type="EC" id="5.3.4.1" evidence="5"/>
<dbReference type="PANTHER" id="PTHR32234">
    <property type="entry name" value="THIOL:DISULFIDE INTERCHANGE PROTEIN DSBD"/>
    <property type="match status" value="1"/>
</dbReference>